<evidence type="ECO:0000313" key="3">
    <source>
        <dbReference type="Proteomes" id="UP000195570"/>
    </source>
</evidence>
<feature type="compositionally biased region" description="Basic and acidic residues" evidence="1">
    <location>
        <begin position="33"/>
        <end position="47"/>
    </location>
</feature>
<keyword evidence="3" id="KW-1185">Reference proteome</keyword>
<evidence type="ECO:0000256" key="1">
    <source>
        <dbReference type="SAM" id="MobiDB-lite"/>
    </source>
</evidence>
<feature type="compositionally biased region" description="Polar residues" evidence="1">
    <location>
        <begin position="168"/>
        <end position="191"/>
    </location>
</feature>
<feature type="compositionally biased region" description="Basic and acidic residues" evidence="1">
    <location>
        <begin position="428"/>
        <end position="439"/>
    </location>
</feature>
<dbReference type="GeneID" id="92382121"/>
<feature type="compositionally biased region" description="Polar residues" evidence="1">
    <location>
        <begin position="474"/>
        <end position="483"/>
    </location>
</feature>
<feature type="compositionally biased region" description="Polar residues" evidence="1">
    <location>
        <begin position="20"/>
        <end position="29"/>
    </location>
</feature>
<feature type="region of interest" description="Disordered" evidence="1">
    <location>
        <begin position="426"/>
        <end position="483"/>
    </location>
</feature>
<feature type="compositionally biased region" description="Basic and acidic residues" evidence="1">
    <location>
        <begin position="156"/>
        <end position="165"/>
    </location>
</feature>
<reference evidence="2" key="1">
    <citation type="submission" date="2016-09" db="EMBL/GenBank/DDBJ databases">
        <authorList>
            <person name="Hebert L."/>
            <person name="Moumen B."/>
        </authorList>
    </citation>
    <scope>NUCLEOTIDE SEQUENCE [LARGE SCALE GENOMIC DNA]</scope>
    <source>
        <strain evidence="2">OVI</strain>
    </source>
</reference>
<proteinExistence type="predicted"/>
<feature type="compositionally biased region" description="Basic residues" evidence="1">
    <location>
        <begin position="79"/>
        <end position="88"/>
    </location>
</feature>
<accession>A0A1G4I5E7</accession>
<dbReference type="VEuPathDB" id="TriTrypDB:TEOVI_000818700"/>
<feature type="compositionally biased region" description="Polar residues" evidence="1">
    <location>
        <begin position="55"/>
        <end position="65"/>
    </location>
</feature>
<sequence length="483" mass="51972">MLRWTGGSKARATVQRGLAPSSNTTSTGFQDAGDDHNQIGSIRHSDPAMRVSEGGINNVNRSNSGIRLGRNKAEGSSRIPRRARRSTRRPTGLTSSGGSSSRGVDCVALDWSVKAATELRSPRAETTTDAVGHESTTPPTLKDESTSEGNIADGGGTDKTHRVDVARQQGSKLPLPSSQHEGPPITTSSLFTGRGFPSSIINGGSRYIPCEESSGMRSGGILLPSQHNRDRSWFGVPNGTGSHPFVPRMSDDMYVDVLDVNFYHRTPFVPSYTFQAVPEESEWFVDESITAHSPNSDISVESPNGMPKDMTTCNIHNSRILPPHETMGAWATDSPRTYSGCVASGSPSFSLPAEARGGMSRWSSAWFGPLETVSSIIENAKEGPAPETEGKSSQTSLLDSCSGGCLQVSPVDDDRAVTVICPVSQESGRSREGSIDQRNAKTPSLMQGLDRTNRTGRRRQRRAINFAGDVPSARYSSFRQRSR</sequence>
<comment type="caution">
    <text evidence="2">The sequence shown here is derived from an EMBL/GenBank/DDBJ whole genome shotgun (WGS) entry which is preliminary data.</text>
</comment>
<dbReference type="RefSeq" id="XP_067078360.1">
    <property type="nucleotide sequence ID" value="XM_067222259.1"/>
</dbReference>
<dbReference type="EMBL" id="CZPT02000660">
    <property type="protein sequence ID" value="SCU66991.1"/>
    <property type="molecule type" value="Genomic_DNA"/>
</dbReference>
<evidence type="ECO:0000313" key="2">
    <source>
        <dbReference type="EMBL" id="SCU66991.1"/>
    </source>
</evidence>
<gene>
    <name evidence="2" type="ORF">TEOVI_000818700</name>
</gene>
<feature type="compositionally biased region" description="Low complexity" evidence="1">
    <location>
        <begin position="89"/>
        <end position="103"/>
    </location>
</feature>
<feature type="region of interest" description="Disordered" evidence="1">
    <location>
        <begin position="120"/>
        <end position="193"/>
    </location>
</feature>
<dbReference type="AlphaFoldDB" id="A0A1G4I5E7"/>
<dbReference type="Proteomes" id="UP000195570">
    <property type="component" value="Unassembled WGS sequence"/>
</dbReference>
<protein>
    <submittedName>
        <fullName evidence="2">Uncharacterized protein</fullName>
    </submittedName>
</protein>
<feature type="compositionally biased region" description="Polar residues" evidence="1">
    <location>
        <begin position="124"/>
        <end position="139"/>
    </location>
</feature>
<feature type="region of interest" description="Disordered" evidence="1">
    <location>
        <begin position="1"/>
        <end position="104"/>
    </location>
</feature>
<name>A0A1G4I5E7_TRYEQ</name>
<organism evidence="2 3">
    <name type="scientific">Trypanosoma equiperdum</name>
    <dbReference type="NCBI Taxonomy" id="5694"/>
    <lineage>
        <taxon>Eukaryota</taxon>
        <taxon>Discoba</taxon>
        <taxon>Euglenozoa</taxon>
        <taxon>Kinetoplastea</taxon>
        <taxon>Metakinetoplastina</taxon>
        <taxon>Trypanosomatida</taxon>
        <taxon>Trypanosomatidae</taxon>
        <taxon>Trypanosoma</taxon>
    </lineage>
</organism>